<dbReference type="EMBL" id="JAVDQA010000012">
    <property type="protein sequence ID" value="MDR6302202.1"/>
    <property type="molecule type" value="Genomic_DNA"/>
</dbReference>
<proteinExistence type="predicted"/>
<dbReference type="RefSeq" id="WP_309730599.1">
    <property type="nucleotide sequence ID" value="NZ_JAVDQA010000012.1"/>
</dbReference>
<evidence type="ECO:0000313" key="2">
    <source>
        <dbReference type="Proteomes" id="UP001257659"/>
    </source>
</evidence>
<dbReference type="Gene3D" id="3.40.30.10">
    <property type="entry name" value="Glutaredoxin"/>
    <property type="match status" value="1"/>
</dbReference>
<dbReference type="InterPro" id="IPR022551">
    <property type="entry name" value="BrxC"/>
</dbReference>
<dbReference type="SUPFAM" id="SSF52833">
    <property type="entry name" value="Thioredoxin-like"/>
    <property type="match status" value="1"/>
</dbReference>
<sequence length="129" mass="14719">MGLFGNIFGGNSEAKEETSFPWKAVDSEGKLNEIDAVSQEKLCVIFKHSTRCGISKMALRQFEKEAEIEEEKLAFYYLDLINYRSLSQQIAERYQVMHESPQVIFVKNGKVIAHDSHSGIDAEKIKQFV</sequence>
<gene>
    <name evidence="1" type="ORF">GGR31_002881</name>
</gene>
<evidence type="ECO:0000313" key="1">
    <source>
        <dbReference type="EMBL" id="MDR6302202.1"/>
    </source>
</evidence>
<organism evidence="1 2">
    <name type="scientific">Mesonia maritima</name>
    <dbReference type="NCBI Taxonomy" id="1793873"/>
    <lineage>
        <taxon>Bacteria</taxon>
        <taxon>Pseudomonadati</taxon>
        <taxon>Bacteroidota</taxon>
        <taxon>Flavobacteriia</taxon>
        <taxon>Flavobacteriales</taxon>
        <taxon>Flavobacteriaceae</taxon>
        <taxon>Mesonia</taxon>
    </lineage>
</organism>
<accession>A0ABU1KAY0</accession>
<dbReference type="Proteomes" id="UP001257659">
    <property type="component" value="Unassembled WGS sequence"/>
</dbReference>
<reference evidence="1 2" key="1">
    <citation type="submission" date="2023-07" db="EMBL/GenBank/DDBJ databases">
        <title>Genomic Encyclopedia of Type Strains, Phase IV (KMG-IV): sequencing the most valuable type-strain genomes for metagenomic binning, comparative biology and taxonomic classification.</title>
        <authorList>
            <person name="Goeker M."/>
        </authorList>
    </citation>
    <scope>NUCLEOTIDE SEQUENCE [LARGE SCALE GENOMIC DNA]</scope>
    <source>
        <strain evidence="1 2">DSM 102814</strain>
    </source>
</reference>
<dbReference type="Pfam" id="PF11009">
    <property type="entry name" value="BrxC"/>
    <property type="match status" value="1"/>
</dbReference>
<dbReference type="InterPro" id="IPR036249">
    <property type="entry name" value="Thioredoxin-like_sf"/>
</dbReference>
<protein>
    <submittedName>
        <fullName evidence="1">Bacillithiol system protein YtxJ</fullName>
    </submittedName>
</protein>
<keyword evidence="2" id="KW-1185">Reference proteome</keyword>
<dbReference type="NCBIfam" id="TIGR04019">
    <property type="entry name" value="B_thiol_YtxJ"/>
    <property type="match status" value="1"/>
</dbReference>
<comment type="caution">
    <text evidence="1">The sequence shown here is derived from an EMBL/GenBank/DDBJ whole genome shotgun (WGS) entry which is preliminary data.</text>
</comment>
<name>A0ABU1KAY0_9FLAO</name>